<evidence type="ECO:0000256" key="1">
    <source>
        <dbReference type="SAM" id="MobiDB-lite"/>
    </source>
</evidence>
<keyword evidence="4" id="KW-1185">Reference proteome</keyword>
<feature type="domain" description="Bacterial transcriptional activator" evidence="2">
    <location>
        <begin position="1"/>
        <end position="44"/>
    </location>
</feature>
<protein>
    <recommendedName>
        <fullName evidence="2">Bacterial transcriptional activator domain-containing protein</fullName>
    </recommendedName>
</protein>
<proteinExistence type="predicted"/>
<comment type="caution">
    <text evidence="3">The sequence shown here is derived from an EMBL/GenBank/DDBJ whole genome shotgun (WGS) entry which is preliminary data.</text>
</comment>
<dbReference type="SUPFAM" id="SSF52540">
    <property type="entry name" value="P-loop containing nucleoside triphosphate hydrolases"/>
    <property type="match status" value="1"/>
</dbReference>
<dbReference type="InterPro" id="IPR011990">
    <property type="entry name" value="TPR-like_helical_dom_sf"/>
</dbReference>
<dbReference type="Gene3D" id="1.25.40.10">
    <property type="entry name" value="Tetratricopeptide repeat domain"/>
    <property type="match status" value="1"/>
</dbReference>
<reference evidence="3 4" key="1">
    <citation type="submission" date="2020-08" db="EMBL/GenBank/DDBJ databases">
        <title>Sequencing the genomes of 1000 actinobacteria strains.</title>
        <authorList>
            <person name="Klenk H.-P."/>
        </authorList>
    </citation>
    <scope>NUCLEOTIDE SEQUENCE [LARGE SCALE GENOMIC DNA]</scope>
    <source>
        <strain evidence="3 4">DSM 45507</strain>
    </source>
</reference>
<dbReference type="InterPro" id="IPR005158">
    <property type="entry name" value="BTAD"/>
</dbReference>
<dbReference type="EMBL" id="JACHMB010000001">
    <property type="protein sequence ID" value="MBB5773485.1"/>
    <property type="molecule type" value="Genomic_DNA"/>
</dbReference>
<sequence length="163" mass="17404">MVALYQVGRQADTLAVCQKGRQVLIEEMGVESGPELRQAQEAILRSDPALARPVKAAPRMPRQLPSPVPDFTGREKEIGALRDHLTGSGATPICVISGQGGVGKSSLPKIVLLSDPRIAAVPVKECGEPLVDLRTVQAIRVDPRLADREGGYAHVRLSVARST</sequence>
<accession>A0A7W9L7I1</accession>
<dbReference type="Proteomes" id="UP000579153">
    <property type="component" value="Unassembled WGS sequence"/>
</dbReference>
<dbReference type="AlphaFoldDB" id="A0A7W9L7I1"/>
<feature type="region of interest" description="Disordered" evidence="1">
    <location>
        <begin position="54"/>
        <end position="73"/>
    </location>
</feature>
<dbReference type="Gene3D" id="3.40.50.300">
    <property type="entry name" value="P-loop containing nucleotide triphosphate hydrolases"/>
    <property type="match status" value="1"/>
</dbReference>
<gene>
    <name evidence="3" type="ORF">HD596_000241</name>
</gene>
<dbReference type="SUPFAM" id="SSF48452">
    <property type="entry name" value="TPR-like"/>
    <property type="match status" value="1"/>
</dbReference>
<dbReference type="PANTHER" id="PTHR47691">
    <property type="entry name" value="REGULATOR-RELATED"/>
    <property type="match status" value="1"/>
</dbReference>
<evidence type="ECO:0000313" key="4">
    <source>
        <dbReference type="Proteomes" id="UP000579153"/>
    </source>
</evidence>
<dbReference type="Pfam" id="PF03704">
    <property type="entry name" value="BTAD"/>
    <property type="match status" value="1"/>
</dbReference>
<dbReference type="PANTHER" id="PTHR47691:SF3">
    <property type="entry name" value="HTH-TYPE TRANSCRIPTIONAL REGULATOR RV0890C-RELATED"/>
    <property type="match status" value="1"/>
</dbReference>
<organism evidence="3 4">
    <name type="scientific">Nonomuraea jabiensis</name>
    <dbReference type="NCBI Taxonomy" id="882448"/>
    <lineage>
        <taxon>Bacteria</taxon>
        <taxon>Bacillati</taxon>
        <taxon>Actinomycetota</taxon>
        <taxon>Actinomycetes</taxon>
        <taxon>Streptosporangiales</taxon>
        <taxon>Streptosporangiaceae</taxon>
        <taxon>Nonomuraea</taxon>
    </lineage>
</organism>
<evidence type="ECO:0000259" key="2">
    <source>
        <dbReference type="Pfam" id="PF03704"/>
    </source>
</evidence>
<name>A0A7W9L7I1_9ACTN</name>
<evidence type="ECO:0000313" key="3">
    <source>
        <dbReference type="EMBL" id="MBB5773485.1"/>
    </source>
</evidence>
<dbReference type="InterPro" id="IPR027417">
    <property type="entry name" value="P-loop_NTPase"/>
</dbReference>